<dbReference type="PANTHER" id="PTHR43054:SF1">
    <property type="entry name" value="SCYLLO-INOSITOL 2-DEHYDROGENASE (NADP(+)) IOLU"/>
    <property type="match status" value="1"/>
</dbReference>
<organism evidence="3 4">
    <name type="scientific">Vibrio xiamenensis</name>
    <dbReference type="NCBI Taxonomy" id="861298"/>
    <lineage>
        <taxon>Bacteria</taxon>
        <taxon>Pseudomonadati</taxon>
        <taxon>Pseudomonadota</taxon>
        <taxon>Gammaproteobacteria</taxon>
        <taxon>Vibrionales</taxon>
        <taxon>Vibrionaceae</taxon>
        <taxon>Vibrio</taxon>
    </lineage>
</organism>
<dbReference type="STRING" id="861298.SAMN04488136_11166"/>
<dbReference type="Gene3D" id="3.40.50.720">
    <property type="entry name" value="NAD(P)-binding Rossmann-like Domain"/>
    <property type="match status" value="1"/>
</dbReference>
<dbReference type="SUPFAM" id="SSF55347">
    <property type="entry name" value="Glyceraldehyde-3-phosphate dehydrogenase-like, C-terminal domain"/>
    <property type="match status" value="1"/>
</dbReference>
<dbReference type="Pfam" id="PF22725">
    <property type="entry name" value="GFO_IDH_MocA_C3"/>
    <property type="match status" value="1"/>
</dbReference>
<dbReference type="SUPFAM" id="SSF51735">
    <property type="entry name" value="NAD(P)-binding Rossmann-fold domains"/>
    <property type="match status" value="1"/>
</dbReference>
<dbReference type="Gene3D" id="3.30.360.10">
    <property type="entry name" value="Dihydrodipicolinate Reductase, domain 2"/>
    <property type="match status" value="1"/>
</dbReference>
<sequence length="320" mass="36085">MNIGIIGAGNIVESCLDALQQIEGVRCEAIFVRQTSYVRAQQLCEQYAIEKIYTDYDLMLEDPSIDFIYVGIPNNMHFHYSWLALKAAKHVICEKPFTKDVDELCQLRDLAQQQGLFLFEAVTNIHAPNVQIAQRLLPQIGAVKLVQGNYSQLSSRYAKYLQGDVHPAFDPQFAGGALYDINVYNLHLCCYLLGVPQQVTYTANHGYNGIDTSGVMVMTYPEFISVCSGAKDSQSPGHFTIQGEKGYLVIQGTPNIAASVELHVDGHRQVFNQHDVDNHMVYEFRHFMEMYAHNDLTKCYQYLQRSVAVMGILEQGRVQA</sequence>
<feature type="domain" description="Gfo/Idh/MocA-like oxidoreductase N-terminal" evidence="1">
    <location>
        <begin position="1"/>
        <end position="119"/>
    </location>
</feature>
<dbReference type="InterPro" id="IPR036291">
    <property type="entry name" value="NAD(P)-bd_dom_sf"/>
</dbReference>
<gene>
    <name evidence="3" type="ORF">SAMN04488136_11166</name>
</gene>
<dbReference type="EMBL" id="FNDD01000011">
    <property type="protein sequence ID" value="SDH23081.1"/>
    <property type="molecule type" value="Genomic_DNA"/>
</dbReference>
<name>A0A1G8APY8_9VIBR</name>
<evidence type="ECO:0000313" key="3">
    <source>
        <dbReference type="EMBL" id="SDH23081.1"/>
    </source>
</evidence>
<feature type="domain" description="GFO/IDH/MocA-like oxidoreductase" evidence="2">
    <location>
        <begin position="140"/>
        <end position="248"/>
    </location>
</feature>
<dbReference type="Proteomes" id="UP000198854">
    <property type="component" value="Unassembled WGS sequence"/>
</dbReference>
<dbReference type="InterPro" id="IPR055170">
    <property type="entry name" value="GFO_IDH_MocA-like_dom"/>
</dbReference>
<evidence type="ECO:0000313" key="4">
    <source>
        <dbReference type="Proteomes" id="UP000198854"/>
    </source>
</evidence>
<dbReference type="AlphaFoldDB" id="A0A1G8APY8"/>
<evidence type="ECO:0000259" key="2">
    <source>
        <dbReference type="Pfam" id="PF22725"/>
    </source>
</evidence>
<dbReference type="InterPro" id="IPR000683">
    <property type="entry name" value="Gfo/Idh/MocA-like_OxRdtase_N"/>
</dbReference>
<proteinExistence type="predicted"/>
<accession>A0A1G8APY8</accession>
<dbReference type="OrthoDB" id="9774191at2"/>
<reference evidence="3 4" key="1">
    <citation type="submission" date="2016-10" db="EMBL/GenBank/DDBJ databases">
        <authorList>
            <person name="de Groot N.N."/>
        </authorList>
    </citation>
    <scope>NUCLEOTIDE SEQUENCE [LARGE SCALE GENOMIC DNA]</scope>
    <source>
        <strain evidence="3 4">CGMCC 1.10228</strain>
    </source>
</reference>
<protein>
    <submittedName>
        <fullName evidence="3">Predicted dehydrogenase</fullName>
    </submittedName>
</protein>
<dbReference type="GO" id="GO:0000166">
    <property type="term" value="F:nucleotide binding"/>
    <property type="evidence" value="ECO:0007669"/>
    <property type="project" value="InterPro"/>
</dbReference>
<dbReference type="Pfam" id="PF01408">
    <property type="entry name" value="GFO_IDH_MocA"/>
    <property type="match status" value="1"/>
</dbReference>
<dbReference type="RefSeq" id="WP_093273433.1">
    <property type="nucleotide sequence ID" value="NZ_FNDD01000011.1"/>
</dbReference>
<dbReference type="PANTHER" id="PTHR43054">
    <property type="match status" value="1"/>
</dbReference>
<evidence type="ECO:0000259" key="1">
    <source>
        <dbReference type="Pfam" id="PF01408"/>
    </source>
</evidence>
<keyword evidence="4" id="KW-1185">Reference proteome</keyword>